<dbReference type="Gramene" id="OE9A095072T1">
    <property type="protein sequence ID" value="OE9A095072C1"/>
    <property type="gene ID" value="OE9A095072"/>
</dbReference>
<organism evidence="1 2">
    <name type="scientific">Olea europaea subsp. europaea</name>
    <dbReference type="NCBI Taxonomy" id="158383"/>
    <lineage>
        <taxon>Eukaryota</taxon>
        <taxon>Viridiplantae</taxon>
        <taxon>Streptophyta</taxon>
        <taxon>Embryophyta</taxon>
        <taxon>Tracheophyta</taxon>
        <taxon>Spermatophyta</taxon>
        <taxon>Magnoliopsida</taxon>
        <taxon>eudicotyledons</taxon>
        <taxon>Gunneridae</taxon>
        <taxon>Pentapetalae</taxon>
        <taxon>asterids</taxon>
        <taxon>lamiids</taxon>
        <taxon>Lamiales</taxon>
        <taxon>Oleaceae</taxon>
        <taxon>Oleeae</taxon>
        <taxon>Olea</taxon>
    </lineage>
</organism>
<comment type="caution">
    <text evidence="1">The sequence shown here is derived from an EMBL/GenBank/DDBJ whole genome shotgun (WGS) entry which is preliminary data.</text>
</comment>
<dbReference type="Proteomes" id="UP000594638">
    <property type="component" value="Unassembled WGS sequence"/>
</dbReference>
<accession>A0A8S0V975</accession>
<evidence type="ECO:0000313" key="2">
    <source>
        <dbReference type="Proteomes" id="UP000594638"/>
    </source>
</evidence>
<dbReference type="AlphaFoldDB" id="A0A8S0V975"/>
<name>A0A8S0V975_OLEEU</name>
<keyword evidence="2" id="KW-1185">Reference proteome</keyword>
<proteinExistence type="predicted"/>
<sequence>LLNVCREILPKLMGGVEDGGKLEKNGRSKGSEIQAYIIDGASVFWPQTTTKTNAIARRISGGKPTDGND</sequence>
<evidence type="ECO:0000313" key="1">
    <source>
        <dbReference type="EMBL" id="CAA3026681.1"/>
    </source>
</evidence>
<feature type="non-terminal residue" evidence="1">
    <location>
        <position position="1"/>
    </location>
</feature>
<gene>
    <name evidence="1" type="ORF">OLEA9_A095072</name>
</gene>
<dbReference type="EMBL" id="CACTIH010009173">
    <property type="protein sequence ID" value="CAA3026681.1"/>
    <property type="molecule type" value="Genomic_DNA"/>
</dbReference>
<protein>
    <submittedName>
        <fullName evidence="1">Uncharacterized protein</fullName>
    </submittedName>
</protein>
<reference evidence="1 2" key="1">
    <citation type="submission" date="2019-12" db="EMBL/GenBank/DDBJ databases">
        <authorList>
            <person name="Alioto T."/>
            <person name="Alioto T."/>
            <person name="Gomez Garrido J."/>
        </authorList>
    </citation>
    <scope>NUCLEOTIDE SEQUENCE [LARGE SCALE GENOMIC DNA]</scope>
</reference>